<dbReference type="Proteomes" id="UP000005801">
    <property type="component" value="Unassembled WGS sequence"/>
</dbReference>
<dbReference type="PANTHER" id="PTHR40112:SF1">
    <property type="entry name" value="H2HPP ISOMERASE"/>
    <property type="match status" value="1"/>
</dbReference>
<dbReference type="STRING" id="391625.PPSIR1_07435"/>
<evidence type="ECO:0000259" key="1">
    <source>
        <dbReference type="Pfam" id="PF07883"/>
    </source>
</evidence>
<dbReference type="EMBL" id="ABCS01000066">
    <property type="protein sequence ID" value="EDM76380.1"/>
    <property type="molecule type" value="Genomic_DNA"/>
</dbReference>
<name>A6GCM8_9BACT</name>
<dbReference type="PANTHER" id="PTHR40112">
    <property type="entry name" value="H2HPP ISOMERASE"/>
    <property type="match status" value="1"/>
</dbReference>
<accession>A6GCM8</accession>
<dbReference type="InterPro" id="IPR011051">
    <property type="entry name" value="RmlC_Cupin_sf"/>
</dbReference>
<gene>
    <name evidence="2" type="ORF">PPSIR1_07435</name>
</gene>
<dbReference type="CDD" id="cd02208">
    <property type="entry name" value="cupin_RmlC-like"/>
    <property type="match status" value="1"/>
</dbReference>
<evidence type="ECO:0000313" key="3">
    <source>
        <dbReference type="Proteomes" id="UP000005801"/>
    </source>
</evidence>
<evidence type="ECO:0000313" key="2">
    <source>
        <dbReference type="EMBL" id="EDM76380.1"/>
    </source>
</evidence>
<comment type="caution">
    <text evidence="2">The sequence shown here is derived from an EMBL/GenBank/DDBJ whole genome shotgun (WGS) entry which is preliminary data.</text>
</comment>
<proteinExistence type="predicted"/>
<dbReference type="SUPFAM" id="SSF51182">
    <property type="entry name" value="RmlC-like cupins"/>
    <property type="match status" value="1"/>
</dbReference>
<keyword evidence="3" id="KW-1185">Reference proteome</keyword>
<organism evidence="2 3">
    <name type="scientific">Plesiocystis pacifica SIR-1</name>
    <dbReference type="NCBI Taxonomy" id="391625"/>
    <lineage>
        <taxon>Bacteria</taxon>
        <taxon>Pseudomonadati</taxon>
        <taxon>Myxococcota</taxon>
        <taxon>Polyangia</taxon>
        <taxon>Nannocystales</taxon>
        <taxon>Nannocystaceae</taxon>
        <taxon>Plesiocystis</taxon>
    </lineage>
</organism>
<feature type="domain" description="Cupin type-2" evidence="1">
    <location>
        <begin position="39"/>
        <end position="108"/>
    </location>
</feature>
<dbReference type="eggNOG" id="COG0662">
    <property type="taxonomic scope" value="Bacteria"/>
</dbReference>
<dbReference type="Pfam" id="PF07883">
    <property type="entry name" value="Cupin_2"/>
    <property type="match status" value="1"/>
</dbReference>
<dbReference type="InterPro" id="IPR014710">
    <property type="entry name" value="RmlC-like_jellyroll"/>
</dbReference>
<protein>
    <submittedName>
        <fullName evidence="2">Cupin 2, conserved barrel</fullName>
    </submittedName>
</protein>
<dbReference type="AlphaFoldDB" id="A6GCM8"/>
<reference evidence="2 3" key="1">
    <citation type="submission" date="2007-06" db="EMBL/GenBank/DDBJ databases">
        <authorList>
            <person name="Shimkets L."/>
            <person name="Ferriera S."/>
            <person name="Johnson J."/>
            <person name="Kravitz S."/>
            <person name="Beeson K."/>
            <person name="Sutton G."/>
            <person name="Rogers Y.-H."/>
            <person name="Friedman R."/>
            <person name="Frazier M."/>
            <person name="Venter J.C."/>
        </authorList>
    </citation>
    <scope>NUCLEOTIDE SEQUENCE [LARGE SCALE GENOMIC DNA]</scope>
    <source>
        <strain evidence="2 3">SIR-1</strain>
    </source>
</reference>
<dbReference type="Gene3D" id="2.60.120.10">
    <property type="entry name" value="Jelly Rolls"/>
    <property type="match status" value="1"/>
</dbReference>
<dbReference type="RefSeq" id="WP_006974469.1">
    <property type="nucleotide sequence ID" value="NZ_ABCS01000066.1"/>
</dbReference>
<dbReference type="OrthoDB" id="9090296at2"/>
<dbReference type="InterPro" id="IPR052535">
    <property type="entry name" value="Bacilysin_H2HPP_isomerase"/>
</dbReference>
<dbReference type="InterPro" id="IPR013096">
    <property type="entry name" value="Cupin_2"/>
</dbReference>
<sequence>MNTTVEDLLVLPGQGKNINDHIFITVGTEHTGGVFSAMKVTLAPHQLLAPHTHDTEDQAVYVISGEIEFEVGGEGGLRFTAPAGSFVRKPAGVEHCFWNATDTPSDYIELNAGERFQRFVEATANGAIRAAIGSDKKYGVTINYARVPGMLAKNRLTSVATMNMPWEGMAPPKFG</sequence>